<protein>
    <recommendedName>
        <fullName evidence="4">Secreted protein</fullName>
    </recommendedName>
</protein>
<keyword evidence="3" id="KW-1185">Reference proteome</keyword>
<dbReference type="Proteomes" id="UP000248423">
    <property type="component" value="Unassembled WGS sequence"/>
</dbReference>
<proteinExistence type="predicted"/>
<reference evidence="2 3" key="1">
    <citation type="submission" date="2018-02" db="EMBL/GenBank/DDBJ databases">
        <title>The genomes of Aspergillus section Nigri reveals drivers in fungal speciation.</title>
        <authorList>
            <consortium name="DOE Joint Genome Institute"/>
            <person name="Vesth T.C."/>
            <person name="Nybo J."/>
            <person name="Theobald S."/>
            <person name="Brandl J."/>
            <person name="Frisvad J.C."/>
            <person name="Nielsen K.F."/>
            <person name="Lyhne E.K."/>
            <person name="Kogle M.E."/>
            <person name="Kuo A."/>
            <person name="Riley R."/>
            <person name="Clum A."/>
            <person name="Nolan M."/>
            <person name="Lipzen A."/>
            <person name="Salamov A."/>
            <person name="Henrissat B."/>
            <person name="Wiebenga A."/>
            <person name="De vries R.P."/>
            <person name="Grigoriev I.V."/>
            <person name="Mortensen U.H."/>
            <person name="Andersen M.R."/>
            <person name="Baker S.E."/>
        </authorList>
    </citation>
    <scope>NUCLEOTIDE SEQUENCE [LARGE SCALE GENOMIC DNA]</scope>
    <source>
        <strain evidence="2 3">CBS 121057</strain>
    </source>
</reference>
<sequence length="92" mass="10116">MEFLNCAIVLASAAAAYYSNRLCCESPFVNGYVQAPRLNIVVTEASGLVLIKNCPPCSWWINDELTTCRPRALSVHKCSLARSFSSASINTW</sequence>
<evidence type="ECO:0000313" key="3">
    <source>
        <dbReference type="Proteomes" id="UP000248423"/>
    </source>
</evidence>
<feature type="signal peptide" evidence="1">
    <location>
        <begin position="1"/>
        <end position="16"/>
    </location>
</feature>
<dbReference type="VEuPathDB" id="FungiDB:BO78DRAFT_218918"/>
<evidence type="ECO:0008006" key="4">
    <source>
        <dbReference type="Google" id="ProtNLM"/>
    </source>
</evidence>
<feature type="chain" id="PRO_5016234472" description="Secreted protein" evidence="1">
    <location>
        <begin position="17"/>
        <end position="92"/>
    </location>
</feature>
<gene>
    <name evidence="2" type="ORF">BO78DRAFT_218918</name>
</gene>
<accession>A0A319EJ74</accession>
<organism evidence="2 3">
    <name type="scientific">Aspergillus sclerotiicarbonarius (strain CBS 121057 / IBT 28362)</name>
    <dbReference type="NCBI Taxonomy" id="1448318"/>
    <lineage>
        <taxon>Eukaryota</taxon>
        <taxon>Fungi</taxon>
        <taxon>Dikarya</taxon>
        <taxon>Ascomycota</taxon>
        <taxon>Pezizomycotina</taxon>
        <taxon>Eurotiomycetes</taxon>
        <taxon>Eurotiomycetidae</taxon>
        <taxon>Eurotiales</taxon>
        <taxon>Aspergillaceae</taxon>
        <taxon>Aspergillus</taxon>
        <taxon>Aspergillus subgen. Circumdati</taxon>
    </lineage>
</organism>
<name>A0A319EJ74_ASPSB</name>
<evidence type="ECO:0000256" key="1">
    <source>
        <dbReference type="SAM" id="SignalP"/>
    </source>
</evidence>
<keyword evidence="1" id="KW-0732">Signal</keyword>
<evidence type="ECO:0000313" key="2">
    <source>
        <dbReference type="EMBL" id="PYI10367.1"/>
    </source>
</evidence>
<dbReference type="AlphaFoldDB" id="A0A319EJ74"/>
<dbReference type="EMBL" id="KZ826322">
    <property type="protein sequence ID" value="PYI10367.1"/>
    <property type="molecule type" value="Genomic_DNA"/>
</dbReference>